<dbReference type="InterPro" id="IPR050256">
    <property type="entry name" value="Glycosyltransferase_2"/>
</dbReference>
<name>A0A7Y8GTF1_9BURK</name>
<dbReference type="EMBL" id="VYGV01000006">
    <property type="protein sequence ID" value="NWF44525.1"/>
    <property type="molecule type" value="Genomic_DNA"/>
</dbReference>
<feature type="transmembrane region" description="Helical" evidence="1">
    <location>
        <begin position="289"/>
        <end position="310"/>
    </location>
</feature>
<accession>A0A7Y8GTF1</accession>
<dbReference type="Pfam" id="PF00535">
    <property type="entry name" value="Glycos_transf_2"/>
    <property type="match status" value="1"/>
</dbReference>
<sequence length="341" mass="37994">MDPVFQTPPETVKIAAVIPAYKVKAQVLDVIRRLGPEVDAIYVVDDACPQASGHHVQQNCSDPRVKVIFNPQNLGVGGATMSGYQAAIDDGCHILVKVDGDGQMAPELLPQFVAPILEGLADYTKGNRFYDLTNIGRMPGIRLLGNALLSFMSKFSTGYWDIFDPTNGYTAIHARVASHLPFDKISQRYFFESDMLFRLNIMRCVVMDIPMDAHYADEVSNLRIRSILGEFMLKHLRNFGKRIFYNYFLRDLSAASFHLLLGTCLTVFGLLFGAYQWTLSASMQVVSSAGTVMLAALPLLLGLQLLLAFISHDTQSVPRLPIHKRLYRSAPTLRQPERPSP</sequence>
<dbReference type="PANTHER" id="PTHR48090:SF7">
    <property type="entry name" value="RFBJ PROTEIN"/>
    <property type="match status" value="1"/>
</dbReference>
<dbReference type="AlphaFoldDB" id="A0A7Y8GTF1"/>
<gene>
    <name evidence="3" type="ORF">F3K02_04555</name>
</gene>
<dbReference type="Gene3D" id="3.90.550.10">
    <property type="entry name" value="Spore Coat Polysaccharide Biosynthesis Protein SpsA, Chain A"/>
    <property type="match status" value="1"/>
</dbReference>
<keyword evidence="1" id="KW-0812">Transmembrane</keyword>
<organism evidence="3 4">
    <name type="scientific">Hydrogenophaga aromaticivorans</name>
    <dbReference type="NCBI Taxonomy" id="2610898"/>
    <lineage>
        <taxon>Bacteria</taxon>
        <taxon>Pseudomonadati</taxon>
        <taxon>Pseudomonadota</taxon>
        <taxon>Betaproteobacteria</taxon>
        <taxon>Burkholderiales</taxon>
        <taxon>Comamonadaceae</taxon>
        <taxon>Hydrogenophaga</taxon>
    </lineage>
</organism>
<dbReference type="SUPFAM" id="SSF53448">
    <property type="entry name" value="Nucleotide-diphospho-sugar transferases"/>
    <property type="match status" value="1"/>
</dbReference>
<dbReference type="GO" id="GO:0016740">
    <property type="term" value="F:transferase activity"/>
    <property type="evidence" value="ECO:0007669"/>
    <property type="project" value="UniProtKB-KW"/>
</dbReference>
<comment type="caution">
    <text evidence="3">The sequence shown here is derived from an EMBL/GenBank/DDBJ whole genome shotgun (WGS) entry which is preliminary data.</text>
</comment>
<feature type="transmembrane region" description="Helical" evidence="1">
    <location>
        <begin position="257"/>
        <end position="277"/>
    </location>
</feature>
<keyword evidence="4" id="KW-1185">Reference proteome</keyword>
<keyword evidence="1" id="KW-0472">Membrane</keyword>
<dbReference type="InterPro" id="IPR001173">
    <property type="entry name" value="Glyco_trans_2-like"/>
</dbReference>
<dbReference type="CDD" id="cd04179">
    <property type="entry name" value="DPM_DPG-synthase_like"/>
    <property type="match status" value="1"/>
</dbReference>
<keyword evidence="1" id="KW-1133">Transmembrane helix</keyword>
<evidence type="ECO:0000259" key="2">
    <source>
        <dbReference type="Pfam" id="PF00535"/>
    </source>
</evidence>
<dbReference type="Proteomes" id="UP000545507">
    <property type="component" value="Unassembled WGS sequence"/>
</dbReference>
<evidence type="ECO:0000256" key="1">
    <source>
        <dbReference type="SAM" id="Phobius"/>
    </source>
</evidence>
<dbReference type="InterPro" id="IPR029044">
    <property type="entry name" value="Nucleotide-diphossugar_trans"/>
</dbReference>
<protein>
    <submittedName>
        <fullName evidence="3">Glycosyltransferase family 2 protein</fullName>
    </submittedName>
</protein>
<dbReference type="PANTHER" id="PTHR48090">
    <property type="entry name" value="UNDECAPRENYL-PHOSPHATE 4-DEOXY-4-FORMAMIDO-L-ARABINOSE TRANSFERASE-RELATED"/>
    <property type="match status" value="1"/>
</dbReference>
<reference evidence="3 4" key="1">
    <citation type="submission" date="2019-09" db="EMBL/GenBank/DDBJ databases">
        <title>Hydrogenophaga aromatica sp. nov., isolated from a para-xylene-degrading enrichment culture.</title>
        <authorList>
            <person name="Tancsics A."/>
            <person name="Banerjee S."/>
        </authorList>
    </citation>
    <scope>NUCLEOTIDE SEQUENCE [LARGE SCALE GENOMIC DNA]</scope>
    <source>
        <strain evidence="3 4">D2P1</strain>
    </source>
</reference>
<keyword evidence="3" id="KW-0808">Transferase</keyword>
<proteinExistence type="predicted"/>
<feature type="domain" description="Glycosyltransferase 2-like" evidence="2">
    <location>
        <begin position="17"/>
        <end position="177"/>
    </location>
</feature>
<evidence type="ECO:0000313" key="3">
    <source>
        <dbReference type="EMBL" id="NWF44525.1"/>
    </source>
</evidence>
<evidence type="ECO:0000313" key="4">
    <source>
        <dbReference type="Proteomes" id="UP000545507"/>
    </source>
</evidence>